<evidence type="ECO:0000256" key="6">
    <source>
        <dbReference type="ARBA" id="ARBA00022692"/>
    </source>
</evidence>
<dbReference type="Pfam" id="PF01384">
    <property type="entry name" value="PHO4"/>
    <property type="match status" value="1"/>
</dbReference>
<evidence type="ECO:0000256" key="8">
    <source>
        <dbReference type="ARBA" id="ARBA00022989"/>
    </source>
</evidence>
<dbReference type="InterPro" id="IPR001204">
    <property type="entry name" value="Phos_transporter"/>
</dbReference>
<dbReference type="PANTHER" id="PTHR11101:SF65">
    <property type="entry name" value="LOW-AFFINITY INORGANIC PHOSPHATE TRANSPORTER PITA-RELATED"/>
    <property type="match status" value="1"/>
</dbReference>
<gene>
    <name evidence="12" type="ORF">JMJ56_24670</name>
</gene>
<feature type="transmembrane region" description="Helical" evidence="11">
    <location>
        <begin position="64"/>
        <end position="84"/>
    </location>
</feature>
<sequence length="547" mass="57295">MSGTTIPISKPAISESRQTAKPRLDQGLGRYGPLVIIGILAVGVAYAAFSLVSDVDAAGAQPTTWVPFALLAVALLIALGFEFVNGFHDTANAVATVIYTHSLPAPVAVVWSGFFNFLGVVTSSGAVAFGIVSLLPVELILRVGSGAGLAMVFSLLVAAIIWNLGTWYMGLPASSSHTLIGSIIGVGWANELTAEAGAQASGVDWSQASGVFEALLFSPIVGFIGAALLLLALKLLIRNRRLYEAPETADPPPAWIRGLLILTCTGVSFAHGSNDGQKGMGLIMLILIGVVPAAYSLNRAVPDSATPAFIEVSDRAAGALRGLAGEGAPAVAPEETRRRVEDYLQTDQRRPETLPAMAALANDIAEQVRSYGAIRRVPAEQVQNVRNDMYLMDEALRQMGRLKDPHFDAATATTVKEYRSALDDATRFIPTWVKVSVAIALGLGTMVGWKRIVVTVAERIGKSHLSYGQGAAAELVAAATIGAADVYGLPVSTTHVLSSGVAGTMAANGTGLQWATVRNIALAWVLTLPAAMILAGGIYMLVRQFVA</sequence>
<dbReference type="Proteomes" id="UP000660885">
    <property type="component" value="Unassembled WGS sequence"/>
</dbReference>
<evidence type="ECO:0000256" key="10">
    <source>
        <dbReference type="ARBA" id="ARBA00047348"/>
    </source>
</evidence>
<feature type="transmembrane region" description="Helical" evidence="11">
    <location>
        <begin position="117"/>
        <end position="137"/>
    </location>
</feature>
<comment type="similarity">
    <text evidence="2">Belongs to the inorganic phosphate transporter (PiT) (TC 2.A.20) family. Pit subfamily.</text>
</comment>
<feature type="transmembrane region" description="Helical" evidence="11">
    <location>
        <begin position="279"/>
        <end position="297"/>
    </location>
</feature>
<keyword evidence="13" id="KW-1185">Reference proteome</keyword>
<comment type="subcellular location">
    <subcellularLocation>
        <location evidence="1">Cell membrane</location>
        <topology evidence="1">Multi-pass membrane protein</topology>
    </subcellularLocation>
    <subcellularLocation>
        <location evidence="11">Membrane</location>
        <topology evidence="11">Multi-pass membrane protein</topology>
    </subcellularLocation>
</comment>
<feature type="transmembrane region" description="Helical" evidence="11">
    <location>
        <begin position="254"/>
        <end position="273"/>
    </location>
</feature>
<keyword evidence="3 11" id="KW-0813">Transport</keyword>
<comment type="catalytic activity">
    <reaction evidence="10">
        <text>phosphate(in) + H(+)(in) = phosphate(out) + H(+)(out)</text>
        <dbReference type="Rhea" id="RHEA:29939"/>
        <dbReference type="ChEBI" id="CHEBI:15378"/>
        <dbReference type="ChEBI" id="CHEBI:43474"/>
    </reaction>
</comment>
<dbReference type="RefSeq" id="WP_202834421.1">
    <property type="nucleotide sequence ID" value="NZ_JAETWB010000023.1"/>
</dbReference>
<feature type="transmembrane region" description="Helical" evidence="11">
    <location>
        <begin position="149"/>
        <end position="169"/>
    </location>
</feature>
<evidence type="ECO:0000256" key="3">
    <source>
        <dbReference type="ARBA" id="ARBA00022448"/>
    </source>
</evidence>
<keyword evidence="6 11" id="KW-0812">Transmembrane</keyword>
<feature type="transmembrane region" description="Helical" evidence="11">
    <location>
        <begin position="214"/>
        <end position="233"/>
    </location>
</feature>
<reference evidence="12 13" key="1">
    <citation type="submission" date="2021-01" db="EMBL/GenBank/DDBJ databases">
        <title>Belnapia mucosa sp. nov. and Belnapia arida sp. nov., isolated from the Tabernas Desert (Almeria, Spain).</title>
        <authorList>
            <person name="Molina-Menor E."/>
            <person name="Vidal-Verdu A."/>
            <person name="Calonge A."/>
            <person name="Satari L."/>
            <person name="Pereto J."/>
            <person name="Porcar M."/>
        </authorList>
    </citation>
    <scope>NUCLEOTIDE SEQUENCE [LARGE SCALE GENOMIC DNA]</scope>
    <source>
        <strain evidence="12 13">T18</strain>
    </source>
</reference>
<evidence type="ECO:0000256" key="5">
    <source>
        <dbReference type="ARBA" id="ARBA00022592"/>
    </source>
</evidence>
<keyword evidence="9 11" id="KW-0472">Membrane</keyword>
<evidence type="ECO:0000256" key="9">
    <source>
        <dbReference type="ARBA" id="ARBA00023136"/>
    </source>
</evidence>
<feature type="transmembrane region" description="Helical" evidence="11">
    <location>
        <begin position="91"/>
        <end position="111"/>
    </location>
</feature>
<keyword evidence="4" id="KW-1003">Cell membrane</keyword>
<evidence type="ECO:0000256" key="2">
    <source>
        <dbReference type="ARBA" id="ARBA00005342"/>
    </source>
</evidence>
<keyword evidence="7" id="KW-0769">Symport</keyword>
<evidence type="ECO:0000256" key="11">
    <source>
        <dbReference type="RuleBase" id="RU363058"/>
    </source>
</evidence>
<proteinExistence type="inferred from homology"/>
<accession>A0ABS1U936</accession>
<evidence type="ECO:0000313" key="13">
    <source>
        <dbReference type="Proteomes" id="UP000660885"/>
    </source>
</evidence>
<dbReference type="PANTHER" id="PTHR11101">
    <property type="entry name" value="PHOSPHATE TRANSPORTER"/>
    <property type="match status" value="1"/>
</dbReference>
<evidence type="ECO:0000256" key="1">
    <source>
        <dbReference type="ARBA" id="ARBA00004651"/>
    </source>
</evidence>
<evidence type="ECO:0000256" key="7">
    <source>
        <dbReference type="ARBA" id="ARBA00022847"/>
    </source>
</evidence>
<name>A0ABS1U936_9PROT</name>
<feature type="transmembrane region" description="Helical" evidence="11">
    <location>
        <begin position="521"/>
        <end position="542"/>
    </location>
</feature>
<keyword evidence="5 11" id="KW-0592">Phosphate transport</keyword>
<organism evidence="12 13">
    <name type="scientific">Belnapia arida</name>
    <dbReference type="NCBI Taxonomy" id="2804533"/>
    <lineage>
        <taxon>Bacteria</taxon>
        <taxon>Pseudomonadati</taxon>
        <taxon>Pseudomonadota</taxon>
        <taxon>Alphaproteobacteria</taxon>
        <taxon>Acetobacterales</taxon>
        <taxon>Roseomonadaceae</taxon>
        <taxon>Belnapia</taxon>
    </lineage>
</organism>
<feature type="transmembrane region" description="Helical" evidence="11">
    <location>
        <begin position="31"/>
        <end position="52"/>
    </location>
</feature>
<keyword evidence="8 11" id="KW-1133">Transmembrane helix</keyword>
<comment type="caution">
    <text evidence="12">The sequence shown here is derived from an EMBL/GenBank/DDBJ whole genome shotgun (WGS) entry which is preliminary data.</text>
</comment>
<evidence type="ECO:0000313" key="12">
    <source>
        <dbReference type="EMBL" id="MBL6081197.1"/>
    </source>
</evidence>
<evidence type="ECO:0000256" key="4">
    <source>
        <dbReference type="ARBA" id="ARBA00022475"/>
    </source>
</evidence>
<dbReference type="EMBL" id="JAETWB010000023">
    <property type="protein sequence ID" value="MBL6081197.1"/>
    <property type="molecule type" value="Genomic_DNA"/>
</dbReference>
<protein>
    <recommendedName>
        <fullName evidence="11">Phosphate transporter</fullName>
    </recommendedName>
</protein>